<dbReference type="EMBL" id="ASPP01005837">
    <property type="protein sequence ID" value="ETO29802.1"/>
    <property type="molecule type" value="Genomic_DNA"/>
</dbReference>
<evidence type="ECO:0000313" key="3">
    <source>
        <dbReference type="Proteomes" id="UP000023152"/>
    </source>
</evidence>
<keyword evidence="3" id="KW-1185">Reference proteome</keyword>
<reference evidence="2 3" key="1">
    <citation type="journal article" date="2013" name="Curr. Biol.">
        <title>The Genome of the Foraminiferan Reticulomyxa filosa.</title>
        <authorList>
            <person name="Glockner G."/>
            <person name="Hulsmann N."/>
            <person name="Schleicher M."/>
            <person name="Noegel A.A."/>
            <person name="Eichinger L."/>
            <person name="Gallinger C."/>
            <person name="Pawlowski J."/>
            <person name="Sierra R."/>
            <person name="Euteneuer U."/>
            <person name="Pillet L."/>
            <person name="Moustafa A."/>
            <person name="Platzer M."/>
            <person name="Groth M."/>
            <person name="Szafranski K."/>
            <person name="Schliwa M."/>
        </authorList>
    </citation>
    <scope>NUCLEOTIDE SEQUENCE [LARGE SCALE GENOMIC DNA]</scope>
</reference>
<gene>
    <name evidence="2" type="ORF">RFI_07317</name>
</gene>
<name>X6NWY4_RETFI</name>
<evidence type="ECO:0000313" key="2">
    <source>
        <dbReference type="EMBL" id="ETO29802.1"/>
    </source>
</evidence>
<protein>
    <submittedName>
        <fullName evidence="2">Uncharacterized protein</fullName>
    </submittedName>
</protein>
<sequence length="173" mass="18824">MPDSTGTVAVAGDDNHNNNDPNIAASDVAGSGTDNANADDQAGFKLTSVDEVKTFDEQELEEKEIENKENENKENENKEVETDMKPSVFDDALSQVPVPGEVTTDTTAAVPASASASVNAVSKCFCNRSLPKLCASLFLLQNKTCKSRKCERGHEHLLFLYTVYVMHCNMYAQ</sequence>
<feature type="compositionally biased region" description="Basic and acidic residues" evidence="1">
    <location>
        <begin position="65"/>
        <end position="84"/>
    </location>
</feature>
<comment type="caution">
    <text evidence="2">The sequence shown here is derived from an EMBL/GenBank/DDBJ whole genome shotgun (WGS) entry which is preliminary data.</text>
</comment>
<dbReference type="AlphaFoldDB" id="X6NWY4"/>
<proteinExistence type="predicted"/>
<feature type="region of interest" description="Disordered" evidence="1">
    <location>
        <begin position="1"/>
        <end position="88"/>
    </location>
</feature>
<evidence type="ECO:0000256" key="1">
    <source>
        <dbReference type="SAM" id="MobiDB-lite"/>
    </source>
</evidence>
<organism evidence="2 3">
    <name type="scientific">Reticulomyxa filosa</name>
    <dbReference type="NCBI Taxonomy" id="46433"/>
    <lineage>
        <taxon>Eukaryota</taxon>
        <taxon>Sar</taxon>
        <taxon>Rhizaria</taxon>
        <taxon>Retaria</taxon>
        <taxon>Foraminifera</taxon>
        <taxon>Monothalamids</taxon>
        <taxon>Reticulomyxidae</taxon>
        <taxon>Reticulomyxa</taxon>
    </lineage>
</organism>
<accession>X6NWY4</accession>
<dbReference type="Proteomes" id="UP000023152">
    <property type="component" value="Unassembled WGS sequence"/>
</dbReference>